<dbReference type="Proteomes" id="UP001057375">
    <property type="component" value="Unassembled WGS sequence"/>
</dbReference>
<sequence length="314" mass="35140">MLEPDGIQTVHDIEIVREYLNGHIILADTAYHGIETGELAVKAVFSEHKPGLPREERQRQLNISADRMIYSISVSSLYCVPFFVLRAVFGVMCPPVALVWCLGVPMSAVPIHIPLGGHAQGVDWPVKTAGSTKRVSHGQQNPQGERRLDHFPLLPFLLKTLRRLSSDKERLLKDISLERSGSFPIISDGIQFFANCFAQPWRVEHREDLLRELELAVPSLLRLVRAEPVVFSHIVGLCYNASVTDLDHRECTPPPPLRDLIFEATRSAVRKRVVPSSHVLFFFSALGSFVRDPAFVPRLHAIVSEASSTSGERM</sequence>
<name>A0ABQ5KTI3_9EUKA</name>
<keyword evidence="2" id="KW-1185">Reference proteome</keyword>
<reference evidence="1" key="1">
    <citation type="submission" date="2022-03" db="EMBL/GenBank/DDBJ databases">
        <title>Draft genome sequence of Aduncisulcus paluster, a free-living microaerophilic Fornicata.</title>
        <authorList>
            <person name="Yuyama I."/>
            <person name="Kume K."/>
            <person name="Tamura T."/>
            <person name="Inagaki Y."/>
            <person name="Hashimoto T."/>
        </authorList>
    </citation>
    <scope>NUCLEOTIDE SEQUENCE</scope>
    <source>
        <strain evidence="1">NY0171</strain>
    </source>
</reference>
<dbReference type="EMBL" id="BQXS01011062">
    <property type="protein sequence ID" value="GKT35772.1"/>
    <property type="molecule type" value="Genomic_DNA"/>
</dbReference>
<organism evidence="1 2">
    <name type="scientific">Aduncisulcus paluster</name>
    <dbReference type="NCBI Taxonomy" id="2918883"/>
    <lineage>
        <taxon>Eukaryota</taxon>
        <taxon>Metamonada</taxon>
        <taxon>Carpediemonas-like organisms</taxon>
        <taxon>Aduncisulcus</taxon>
    </lineage>
</organism>
<evidence type="ECO:0000313" key="2">
    <source>
        <dbReference type="Proteomes" id="UP001057375"/>
    </source>
</evidence>
<proteinExistence type="predicted"/>
<evidence type="ECO:0000313" key="1">
    <source>
        <dbReference type="EMBL" id="GKT35772.1"/>
    </source>
</evidence>
<protein>
    <submittedName>
        <fullName evidence="1">Uncharacterized protein</fullName>
    </submittedName>
</protein>
<comment type="caution">
    <text evidence="1">The sequence shown here is derived from an EMBL/GenBank/DDBJ whole genome shotgun (WGS) entry which is preliminary data.</text>
</comment>
<gene>
    <name evidence="1" type="ORF">ADUPG1_008862</name>
</gene>
<accession>A0ABQ5KTI3</accession>